<organism evidence="7 8">
    <name type="scientific">Branchiostoma lanceolatum</name>
    <name type="common">Common lancelet</name>
    <name type="synonym">Amphioxus lanceolatum</name>
    <dbReference type="NCBI Taxonomy" id="7740"/>
    <lineage>
        <taxon>Eukaryota</taxon>
        <taxon>Metazoa</taxon>
        <taxon>Chordata</taxon>
        <taxon>Cephalochordata</taxon>
        <taxon>Leptocardii</taxon>
        <taxon>Amphioxiformes</taxon>
        <taxon>Branchiostomatidae</taxon>
        <taxon>Branchiostoma</taxon>
    </lineage>
</organism>
<sequence>MADFLLLTKVLLYVAAVVGGLAVAVTVGLTAGNFHGCCILYAPIVEDTASPTYQWLIKCSSNSNCHFPIGVGVAAVVYGVIYGGYCAYTLISRTRNGKDMVVLPSLLLNGVLSLLTLVCGAMVSVGYNNFCAQVKDVIFYGYEFGTCSHYQSSAGYKKGDNDGMPFDTFMTAAQISLWALFGVWTVLTGLTILRMRLNSREGRPATLPKLPWKRSGNDEMTSPVI</sequence>
<gene>
    <name evidence="7" type="primary">Hypp2567</name>
    <name evidence="7" type="ORF">BLAG_LOCUS17624</name>
</gene>
<evidence type="ECO:0000256" key="3">
    <source>
        <dbReference type="ARBA" id="ARBA00022989"/>
    </source>
</evidence>
<dbReference type="PANTHER" id="PTHR31056:SF1">
    <property type="entry name" value="TRANSMEMBRANE PROTEIN 179B"/>
    <property type="match status" value="1"/>
</dbReference>
<keyword evidence="4 6" id="KW-0472">Membrane</keyword>
<feature type="transmembrane region" description="Helical" evidence="6">
    <location>
        <begin position="65"/>
        <end position="88"/>
    </location>
</feature>
<dbReference type="InterPro" id="IPR059010">
    <property type="entry name" value="TMEM179-179B"/>
</dbReference>
<keyword evidence="3 6" id="KW-1133">Transmembrane helix</keyword>
<comment type="subcellular location">
    <subcellularLocation>
        <location evidence="1">Membrane</location>
        <topology evidence="1">Multi-pass membrane protein</topology>
    </subcellularLocation>
</comment>
<dbReference type="Pfam" id="PF26158">
    <property type="entry name" value="Claudin_TMEM179-179B"/>
    <property type="match status" value="1"/>
</dbReference>
<reference evidence="7" key="1">
    <citation type="submission" date="2022-01" db="EMBL/GenBank/DDBJ databases">
        <authorList>
            <person name="Braso-Vives M."/>
        </authorList>
    </citation>
    <scope>NUCLEOTIDE SEQUENCE</scope>
</reference>
<feature type="transmembrane region" description="Helical" evidence="6">
    <location>
        <begin position="100"/>
        <end position="123"/>
    </location>
</feature>
<dbReference type="EMBL" id="OV696689">
    <property type="protein sequence ID" value="CAH1262668.1"/>
    <property type="molecule type" value="Genomic_DNA"/>
</dbReference>
<dbReference type="PANTHER" id="PTHR31056">
    <property type="entry name" value="TRANSMEMBRANE PROTEIN 179B"/>
    <property type="match status" value="1"/>
</dbReference>
<comment type="similarity">
    <text evidence="5">Belongs to the TMEM179 family.</text>
</comment>
<evidence type="ECO:0000256" key="1">
    <source>
        <dbReference type="ARBA" id="ARBA00004141"/>
    </source>
</evidence>
<keyword evidence="2 6" id="KW-0812">Transmembrane</keyword>
<evidence type="ECO:0000313" key="8">
    <source>
        <dbReference type="Proteomes" id="UP000838412"/>
    </source>
</evidence>
<feature type="transmembrane region" description="Helical" evidence="6">
    <location>
        <begin position="175"/>
        <end position="193"/>
    </location>
</feature>
<dbReference type="InterPro" id="IPR029776">
    <property type="entry name" value="TMEM179B"/>
</dbReference>
<dbReference type="AlphaFoldDB" id="A0A8J9ZSL3"/>
<dbReference type="OrthoDB" id="10045714at2759"/>
<evidence type="ECO:0000256" key="6">
    <source>
        <dbReference type="SAM" id="Phobius"/>
    </source>
</evidence>
<evidence type="ECO:0000256" key="2">
    <source>
        <dbReference type="ARBA" id="ARBA00022692"/>
    </source>
</evidence>
<protein>
    <submittedName>
        <fullName evidence="7">Hypp2567 protein</fullName>
    </submittedName>
</protein>
<accession>A0A8J9ZSL3</accession>
<evidence type="ECO:0000256" key="4">
    <source>
        <dbReference type="ARBA" id="ARBA00023136"/>
    </source>
</evidence>
<evidence type="ECO:0000256" key="5">
    <source>
        <dbReference type="ARBA" id="ARBA00093776"/>
    </source>
</evidence>
<evidence type="ECO:0000313" key="7">
    <source>
        <dbReference type="EMBL" id="CAH1262668.1"/>
    </source>
</evidence>
<dbReference type="Proteomes" id="UP000838412">
    <property type="component" value="Chromosome 4"/>
</dbReference>
<proteinExistence type="inferred from homology"/>
<feature type="transmembrane region" description="Helical" evidence="6">
    <location>
        <begin position="12"/>
        <end position="45"/>
    </location>
</feature>
<keyword evidence="8" id="KW-1185">Reference proteome</keyword>
<name>A0A8J9ZSL3_BRALA</name>